<name>A0A9X7P0B0_9MYCO</name>
<dbReference type="Proteomes" id="UP000237911">
    <property type="component" value="Unassembled WGS sequence"/>
</dbReference>
<dbReference type="InterPro" id="IPR013228">
    <property type="entry name" value="PE-PPE_C"/>
</dbReference>
<protein>
    <submittedName>
        <fullName evidence="3">PE-PPE domain-containing protein</fullName>
    </submittedName>
</protein>
<gene>
    <name evidence="3" type="ORF">C5U48_01975</name>
</gene>
<accession>A0A9X7P0B0</accession>
<organism evidence="3 4">
    <name type="scientific">Mycolicibacter virginiensis</name>
    <dbReference type="NCBI Taxonomy" id="1795032"/>
    <lineage>
        <taxon>Bacteria</taxon>
        <taxon>Bacillati</taxon>
        <taxon>Actinomycetota</taxon>
        <taxon>Actinomycetes</taxon>
        <taxon>Mycobacteriales</taxon>
        <taxon>Mycobacteriaceae</taxon>
        <taxon>Mycolicibacter</taxon>
    </lineage>
</organism>
<sequence length="464" mass="48689">MQHRRSLGAALLVAASVLSVTCGPGTPGPGAADRPDVALLGNEGWIMGPTSIPDPTVGGYMDAVLDLFLQPATPWFPGQPTFPSYDFAGLVTPNQFCPLVCLPPPNPYLTFAQSIARGTEILQAAVTPQLENGDNVTVFGYSQSATVSTQLMIDLLANAPGGGGGVYDPANLHFVLIGNPNNPLGGVLTRFPAYPLLGDQPVHLPFLGIPLSIGSTPTSGFDTDIYTGEYDGLANFPQDPANLLAMVNALIGTATVHFSYIDFDNLADTIDLGRIGDTDFYLIPQQLPILWPIYQLGDIGKVIGDAMTPMLKLVIDWGYGNPGDPFVGINGTDAVGPWAVTAGGQLAAGSDVAGFGLRMDPLQMLAGLQYAAVHSFVDPVNDLLGFAGQSPLSDSFVDALLTGYHLTNAVDAHLLDAWNELAVSLNVAEWLGPDAVFNGEPLISLAPMLEMGAVVFEILNFLGA</sequence>
<feature type="chain" id="PRO_5040936793" evidence="1">
    <location>
        <begin position="23"/>
        <end position="464"/>
    </location>
</feature>
<evidence type="ECO:0000313" key="4">
    <source>
        <dbReference type="Proteomes" id="UP000237911"/>
    </source>
</evidence>
<feature type="signal peptide" evidence="1">
    <location>
        <begin position="1"/>
        <end position="22"/>
    </location>
</feature>
<keyword evidence="4" id="KW-1185">Reference proteome</keyword>
<keyword evidence="1" id="KW-0732">Signal</keyword>
<reference evidence="3 4" key="1">
    <citation type="submission" date="2018-02" db="EMBL/GenBank/DDBJ databases">
        <title>Draft genome sequence of Mycobacterium virginiense isolated from mud of a swine farm in Japan.</title>
        <authorList>
            <person name="Ohya K."/>
        </authorList>
    </citation>
    <scope>NUCLEOTIDE SEQUENCE [LARGE SCALE GENOMIC DNA]</scope>
    <source>
        <strain evidence="3 4">GF75</strain>
    </source>
</reference>
<feature type="domain" description="PE-PPE" evidence="2">
    <location>
        <begin position="83"/>
        <end position="319"/>
    </location>
</feature>
<dbReference type="InterPro" id="IPR029058">
    <property type="entry name" value="AB_hydrolase_fold"/>
</dbReference>
<comment type="caution">
    <text evidence="3">The sequence shown here is derived from an EMBL/GenBank/DDBJ whole genome shotgun (WGS) entry which is preliminary data.</text>
</comment>
<dbReference type="Pfam" id="PF08237">
    <property type="entry name" value="PE-PPE"/>
    <property type="match status" value="1"/>
</dbReference>
<evidence type="ECO:0000259" key="2">
    <source>
        <dbReference type="Pfam" id="PF08237"/>
    </source>
</evidence>
<dbReference type="AlphaFoldDB" id="A0A9X7P0B0"/>
<dbReference type="EMBL" id="PUEV01000010">
    <property type="protein sequence ID" value="PQM53920.1"/>
    <property type="molecule type" value="Genomic_DNA"/>
</dbReference>
<dbReference type="RefSeq" id="WP_105294485.1">
    <property type="nucleotide sequence ID" value="NZ_PUEV01000010.1"/>
</dbReference>
<dbReference type="Gene3D" id="3.40.50.1820">
    <property type="entry name" value="alpha/beta hydrolase"/>
    <property type="match status" value="1"/>
</dbReference>
<evidence type="ECO:0000256" key="1">
    <source>
        <dbReference type="SAM" id="SignalP"/>
    </source>
</evidence>
<dbReference type="SUPFAM" id="SSF53474">
    <property type="entry name" value="alpha/beta-Hydrolases"/>
    <property type="match status" value="1"/>
</dbReference>
<proteinExistence type="predicted"/>
<evidence type="ECO:0000313" key="3">
    <source>
        <dbReference type="EMBL" id="PQM53920.1"/>
    </source>
</evidence>